<evidence type="ECO:0000256" key="1">
    <source>
        <dbReference type="ARBA" id="ARBA00005382"/>
    </source>
</evidence>
<dbReference type="SUPFAM" id="SSF51445">
    <property type="entry name" value="(Trans)glycosidases"/>
    <property type="match status" value="1"/>
</dbReference>
<dbReference type="InterPro" id="IPR013780">
    <property type="entry name" value="Glyco_hydro_b"/>
</dbReference>
<dbReference type="GO" id="GO:0004348">
    <property type="term" value="F:glucosylceramidase activity"/>
    <property type="evidence" value="ECO:0007669"/>
    <property type="project" value="InterPro"/>
</dbReference>
<dbReference type="GO" id="GO:0016020">
    <property type="term" value="C:membrane"/>
    <property type="evidence" value="ECO:0007669"/>
    <property type="project" value="GOC"/>
</dbReference>
<evidence type="ECO:0000256" key="3">
    <source>
        <dbReference type="ARBA" id="ARBA00022801"/>
    </source>
</evidence>
<dbReference type="PRINTS" id="PR00843">
    <property type="entry name" value="GLHYDRLASE30"/>
</dbReference>
<dbReference type="Pfam" id="PF02055">
    <property type="entry name" value="Glyco_hydro_30"/>
    <property type="match status" value="1"/>
</dbReference>
<dbReference type="PANTHER" id="PTHR11069">
    <property type="entry name" value="GLUCOSYLCERAMIDASE"/>
    <property type="match status" value="1"/>
</dbReference>
<proteinExistence type="inferred from homology"/>
<dbReference type="GO" id="GO:0006680">
    <property type="term" value="P:glucosylceramide catabolic process"/>
    <property type="evidence" value="ECO:0007669"/>
    <property type="project" value="TreeGrafter"/>
</dbReference>
<protein>
    <submittedName>
        <fullName evidence="7">Glycosyl hydrolase</fullName>
    </submittedName>
</protein>
<dbReference type="InterPro" id="IPR017853">
    <property type="entry name" value="GH"/>
</dbReference>
<name>A0AAN4W2U2_9BACT</name>
<sequence length="470" mass="52937">MNLKNRLSALMLLLGTSSAFAQHQPQVQLSAVQLETGKAQPVYELSPEVTTKKSHWNNYIYIQPDVTFQAIEGIGGAFNEIGGEALLSLKKKEQKAVMENLFAKDQAGFTFCRTAIGASDFGIDAYSYSMTPEDYDQKHFSIKRDKKYVLPYIKSAFDINPELTLFASPWSPPGWMKVSGKMEGLQKEGNALRDTPAIYKAYAKYFVKYIQAYEKEGVRVDRICIQNENDADTKYPSCQFPAKDMVKFAHDYLAPAFKQNKIDSKIYAGTFRAANQMDLMDFTQSKYLKAVEGVGIQYTESKIISDARAVLPGLKIFHTEGHCYNGKNSSEQAKHRLEEVASYLNSGSTTFTYWNMILNETTKSGWDWNQNSLININRTTGEVQYNPDYNAMYIISKYIKPGDVRVASVNRANQHPLITVKSPEGQVKVLIQNTHEQEEVFTFVMGDQEIKAQLPAQAISAIVINPAKNL</sequence>
<comment type="similarity">
    <text evidence="1 4">Belongs to the glycosyl hydrolase 30 family.</text>
</comment>
<dbReference type="Gene3D" id="3.20.20.80">
    <property type="entry name" value="Glycosidases"/>
    <property type="match status" value="1"/>
</dbReference>
<dbReference type="Proteomes" id="UP001310022">
    <property type="component" value="Unassembled WGS sequence"/>
</dbReference>
<dbReference type="InterPro" id="IPR033453">
    <property type="entry name" value="Glyco_hydro_30_TIM-barrel"/>
</dbReference>
<feature type="signal peptide" evidence="5">
    <location>
        <begin position="1"/>
        <end position="21"/>
    </location>
</feature>
<comment type="caution">
    <text evidence="7">The sequence shown here is derived from an EMBL/GenBank/DDBJ whole genome shotgun (WGS) entry which is preliminary data.</text>
</comment>
<organism evidence="7 8">
    <name type="scientific">Persicobacter diffluens</name>
    <dbReference type="NCBI Taxonomy" id="981"/>
    <lineage>
        <taxon>Bacteria</taxon>
        <taxon>Pseudomonadati</taxon>
        <taxon>Bacteroidota</taxon>
        <taxon>Cytophagia</taxon>
        <taxon>Cytophagales</taxon>
        <taxon>Persicobacteraceae</taxon>
        <taxon>Persicobacter</taxon>
    </lineage>
</organism>
<gene>
    <name evidence="7" type="ORF">PEDI_35120</name>
</gene>
<dbReference type="InterPro" id="IPR001139">
    <property type="entry name" value="Glyco_hydro_30"/>
</dbReference>
<evidence type="ECO:0000313" key="8">
    <source>
        <dbReference type="Proteomes" id="UP001310022"/>
    </source>
</evidence>
<keyword evidence="4" id="KW-0326">Glycosidase</keyword>
<feature type="domain" description="Glycosyl hydrolase family 30 TIM-barrel" evidence="6">
    <location>
        <begin position="71"/>
        <end position="368"/>
    </location>
</feature>
<evidence type="ECO:0000259" key="6">
    <source>
        <dbReference type="Pfam" id="PF02055"/>
    </source>
</evidence>
<evidence type="ECO:0000256" key="4">
    <source>
        <dbReference type="RuleBase" id="RU361188"/>
    </source>
</evidence>
<evidence type="ECO:0000313" key="7">
    <source>
        <dbReference type="EMBL" id="GJM62960.1"/>
    </source>
</evidence>
<feature type="chain" id="PRO_5042979395" evidence="5">
    <location>
        <begin position="22"/>
        <end position="470"/>
    </location>
</feature>
<accession>A0AAN4W2U2</accession>
<dbReference type="RefSeq" id="WP_338238182.1">
    <property type="nucleotide sequence ID" value="NZ_BQKE01000002.1"/>
</dbReference>
<keyword evidence="2 5" id="KW-0732">Signal</keyword>
<reference evidence="7 8" key="1">
    <citation type="submission" date="2021-12" db="EMBL/GenBank/DDBJ databases">
        <title>Genome sequencing of bacteria with rrn-lacking chromosome and rrn-plasmid.</title>
        <authorList>
            <person name="Anda M."/>
            <person name="Iwasaki W."/>
        </authorList>
    </citation>
    <scope>NUCLEOTIDE SEQUENCE [LARGE SCALE GENOMIC DNA]</scope>
    <source>
        <strain evidence="7 8">NBRC 15940</strain>
    </source>
</reference>
<keyword evidence="8" id="KW-1185">Reference proteome</keyword>
<dbReference type="Gene3D" id="2.60.40.1180">
    <property type="entry name" value="Golgi alpha-mannosidase II"/>
    <property type="match status" value="1"/>
</dbReference>
<keyword evidence="3 4" id="KW-0378">Hydrolase</keyword>
<dbReference type="AlphaFoldDB" id="A0AAN4W2U2"/>
<evidence type="ECO:0000256" key="2">
    <source>
        <dbReference type="ARBA" id="ARBA00022729"/>
    </source>
</evidence>
<evidence type="ECO:0000256" key="5">
    <source>
        <dbReference type="SAM" id="SignalP"/>
    </source>
</evidence>
<dbReference type="PANTHER" id="PTHR11069:SF23">
    <property type="entry name" value="LYSOSOMAL ACID GLUCOSYLCERAMIDASE"/>
    <property type="match status" value="1"/>
</dbReference>
<dbReference type="EMBL" id="BQKE01000002">
    <property type="protein sequence ID" value="GJM62960.1"/>
    <property type="molecule type" value="Genomic_DNA"/>
</dbReference>